<dbReference type="InterPro" id="IPR010093">
    <property type="entry name" value="SinI_DNA-bd"/>
</dbReference>
<dbReference type="Proteomes" id="UP000512167">
    <property type="component" value="Chromosome"/>
</dbReference>
<sequence length="65" mass="7738">MRDETRDFYTVPEIAKVLKVSPQTVLKLLKKNELKGFRMSNQWRISKLSLDAFIDRNSNERILKK</sequence>
<dbReference type="GO" id="GO:0003677">
    <property type="term" value="F:DNA binding"/>
    <property type="evidence" value="ECO:0007669"/>
    <property type="project" value="InterPro"/>
</dbReference>
<dbReference type="EMBL" id="CP051151">
    <property type="protein sequence ID" value="QLY40200.1"/>
    <property type="molecule type" value="Genomic_DNA"/>
</dbReference>
<proteinExistence type="predicted"/>
<evidence type="ECO:0000259" key="1">
    <source>
        <dbReference type="Pfam" id="PF12728"/>
    </source>
</evidence>
<organism evidence="2 3">
    <name type="scientific">Hujiaoplasma nucleasis</name>
    <dbReference type="NCBI Taxonomy" id="2725268"/>
    <lineage>
        <taxon>Bacteria</taxon>
        <taxon>Bacillati</taxon>
        <taxon>Mycoplasmatota</taxon>
        <taxon>Mollicutes</taxon>
        <taxon>Candidatus Izemoplasmatales</taxon>
        <taxon>Hujiaoplasmataceae</taxon>
        <taxon>Hujiaoplasma</taxon>
    </lineage>
</organism>
<reference evidence="2 3" key="1">
    <citation type="submission" date="2020-04" db="EMBL/GenBank/DDBJ databases">
        <authorList>
            <person name="Zheng R.K."/>
            <person name="Sun C.M."/>
        </authorList>
    </citation>
    <scope>NUCLEOTIDE SEQUENCE [LARGE SCALE GENOMIC DNA]</scope>
    <source>
        <strain evidence="3">zrk29</strain>
    </source>
</reference>
<evidence type="ECO:0000313" key="3">
    <source>
        <dbReference type="Proteomes" id="UP000512167"/>
    </source>
</evidence>
<dbReference type="RefSeq" id="WP_312031028.1">
    <property type="nucleotide sequence ID" value="NZ_CP051151.1"/>
</dbReference>
<evidence type="ECO:0000313" key="2">
    <source>
        <dbReference type="EMBL" id="QLY40200.1"/>
    </source>
</evidence>
<accession>A0A7L6N1Q3</accession>
<protein>
    <submittedName>
        <fullName evidence="2">Helix-turn-helix domain-containing protein</fullName>
    </submittedName>
</protein>
<feature type="domain" description="Helix-turn-helix" evidence="1">
    <location>
        <begin position="8"/>
        <end position="58"/>
    </location>
</feature>
<dbReference type="AlphaFoldDB" id="A0A7L6N1Q3"/>
<gene>
    <name evidence="2" type="ORF">HF295_04705</name>
</gene>
<dbReference type="Pfam" id="PF12728">
    <property type="entry name" value="HTH_17"/>
    <property type="match status" value="1"/>
</dbReference>
<dbReference type="InterPro" id="IPR041657">
    <property type="entry name" value="HTH_17"/>
</dbReference>
<dbReference type="NCBIfam" id="TIGR01764">
    <property type="entry name" value="excise"/>
    <property type="match status" value="1"/>
</dbReference>
<keyword evidence="3" id="KW-1185">Reference proteome</keyword>
<name>A0A7L6N1Q3_9MOLU</name>
<dbReference type="KEGG" id="tbk:HF295_04705"/>